<dbReference type="PANTHER" id="PTHR45093:SF2">
    <property type="entry name" value="LISH DOMAIN-CONTAINING PROTEIN"/>
    <property type="match status" value="1"/>
</dbReference>
<evidence type="ECO:0000256" key="1">
    <source>
        <dbReference type="ARBA" id="ARBA00004123"/>
    </source>
</evidence>
<dbReference type="SMART" id="SM00667">
    <property type="entry name" value="LisH"/>
    <property type="match status" value="1"/>
</dbReference>
<dbReference type="VEuPathDB" id="FungiDB:SOCG_03656"/>
<feature type="compositionally biased region" description="Polar residues" evidence="5">
    <location>
        <begin position="378"/>
        <end position="391"/>
    </location>
</feature>
<dbReference type="PROSITE" id="PS50896">
    <property type="entry name" value="LISH"/>
    <property type="match status" value="1"/>
</dbReference>
<dbReference type="Proteomes" id="UP000016088">
    <property type="component" value="Unassembled WGS sequence"/>
</dbReference>
<feature type="region of interest" description="Disordered" evidence="5">
    <location>
        <begin position="423"/>
        <end position="442"/>
    </location>
</feature>
<dbReference type="OMA" id="VEWFNIF"/>
<feature type="region of interest" description="Disordered" evidence="5">
    <location>
        <begin position="375"/>
        <end position="397"/>
    </location>
</feature>
<dbReference type="GO" id="GO:0005634">
    <property type="term" value="C:nucleus"/>
    <property type="evidence" value="ECO:0007669"/>
    <property type="project" value="UniProtKB-SubCell"/>
</dbReference>
<dbReference type="GeneID" id="25032626"/>
<dbReference type="EMBL" id="KE503207">
    <property type="protein sequence ID" value="EPX71720.1"/>
    <property type="molecule type" value="Genomic_DNA"/>
</dbReference>
<evidence type="ECO:0000256" key="4">
    <source>
        <dbReference type="ARBA" id="ARBA00023242"/>
    </source>
</evidence>
<feature type="region of interest" description="Disordered" evidence="5">
    <location>
        <begin position="1"/>
        <end position="27"/>
    </location>
</feature>
<feature type="region of interest" description="Disordered" evidence="5">
    <location>
        <begin position="639"/>
        <end position="691"/>
    </location>
</feature>
<accession>S9QZP0</accession>
<feature type="compositionally biased region" description="Polar residues" evidence="5">
    <location>
        <begin position="8"/>
        <end position="21"/>
    </location>
</feature>
<keyword evidence="7" id="KW-1185">Reference proteome</keyword>
<dbReference type="HOGENOM" id="CLU_306979_0_0_1"/>
<dbReference type="RefSeq" id="XP_013019022.1">
    <property type="nucleotide sequence ID" value="XM_013163568.1"/>
</dbReference>
<dbReference type="InterPro" id="IPR006594">
    <property type="entry name" value="LisH"/>
</dbReference>
<keyword evidence="4" id="KW-0539">Nucleus</keyword>
<sequence>MTEYMDMESSSTSNSKPQNFAKTAADSLHPKESLDYYIYDYFVKHRFQETAKAFYKESKVQVRSNDEQNTNEVSTGNNEDNNPQKDASQYDQTLFDTTNGKSEHLDSFDMNIQSKPNPALESQKDVSSENKNSSVSLPTPSVAIDIPEGFLVEWFNIFWDVFSARVSRVNSSAHLYDSQFNRSVYRGQGYSTSASVPPNGPHMHSSVANPLNYTSAESKSSENKPQLPFGSAVPKSDPITGGNNKPYVLPSRAVPLSGPSNMSHPDKSQKYGSLLPAGTVPNPAVPYSLGTPSSSIPPGYPNPSVLASSPPGSYDSNSHVYSVGPGMNANSSRNAFYPPTPAQIHQLKSRQEFLQRQSKQMSEPAVNLNQAAFKDPPQMQSSEQSAMNSASGMGKKRISDPKALYNANIAVNPTARNSASPIITQASSGMGGGSSPFYPYQNSTRETASVPAIKPSPNIMIQPRYPTNSEALVNDMQKYRAQNNADGIPPHMPQNAIDLNSKYGTNPIVGNRPPSQHPYLPSYYRGQPSMSSPHPQMYEANAASQGSMEYAKARELAMRRGQTPNMSTLPKDSVSGEANNVDLGNPLTDYHMQLMILEEQNKKRLLMARQEGEREFLSPQTHEHFDHEIKNSQLKLAAEGPSPLHSKPSEGMTTQIKGSDVSTAGLLPPHQKQPSLPSQHPYMNVPPNEQPNIMMSQFLNRTKQPEAPLDAQDFRDPNMTKKFSTNTPLMTEQDKMSLDNAENSNSWHVQNSDNNLLDAKEKSDHQPQYPHSSQPELRSSTTASGNPNPDSQAYMETARDNLNFQKDPMRASDTTVSNGYPSMSDSVQRASMTSEGTQQNGAASSEAEMNAHKEFQNSERKEEDMPEKGNTGEDDKNGNKDGLFNGSTDNTFNYASKNDSNAELLNDFDFESFLNDAGDDSTQAFY</sequence>
<feature type="compositionally biased region" description="Polar residues" evidence="5">
    <location>
        <begin position="129"/>
        <end position="139"/>
    </location>
</feature>
<feature type="compositionally biased region" description="Polar residues" evidence="5">
    <location>
        <begin position="651"/>
        <end position="662"/>
    </location>
</feature>
<feature type="compositionally biased region" description="Polar residues" evidence="5">
    <location>
        <begin position="67"/>
        <end position="87"/>
    </location>
</feature>
<feature type="compositionally biased region" description="Polar residues" evidence="5">
    <location>
        <begin position="721"/>
        <end position="730"/>
    </location>
</feature>
<keyword evidence="2" id="KW-0805">Transcription regulation</keyword>
<dbReference type="OrthoDB" id="5600002at2759"/>
<dbReference type="PANTHER" id="PTHR45093">
    <property type="entry name" value="TRANSCRIPTION ACTIVATOR MSS11"/>
    <property type="match status" value="1"/>
</dbReference>
<comment type="subcellular location">
    <subcellularLocation>
        <location evidence="1">Nucleus</location>
    </subcellularLocation>
</comment>
<keyword evidence="3" id="KW-0804">Transcription</keyword>
<feature type="region of interest" description="Disordered" evidence="5">
    <location>
        <begin position="760"/>
        <end position="892"/>
    </location>
</feature>
<evidence type="ECO:0000256" key="5">
    <source>
        <dbReference type="SAM" id="MobiDB-lite"/>
    </source>
</evidence>
<feature type="region of interest" description="Disordered" evidence="5">
    <location>
        <begin position="214"/>
        <end position="273"/>
    </location>
</feature>
<reference evidence="6 7" key="1">
    <citation type="journal article" date="2011" name="Science">
        <title>Comparative functional genomics of the fission yeasts.</title>
        <authorList>
            <person name="Rhind N."/>
            <person name="Chen Z."/>
            <person name="Yassour M."/>
            <person name="Thompson D.A."/>
            <person name="Haas B.J."/>
            <person name="Habib N."/>
            <person name="Wapinski I."/>
            <person name="Roy S."/>
            <person name="Lin M.F."/>
            <person name="Heiman D.I."/>
            <person name="Young S.K."/>
            <person name="Furuya K."/>
            <person name="Guo Y."/>
            <person name="Pidoux A."/>
            <person name="Chen H.M."/>
            <person name="Robbertse B."/>
            <person name="Goldberg J.M."/>
            <person name="Aoki K."/>
            <person name="Bayne E.H."/>
            <person name="Berlin A.M."/>
            <person name="Desjardins C.A."/>
            <person name="Dobbs E."/>
            <person name="Dukaj L."/>
            <person name="Fan L."/>
            <person name="FitzGerald M.G."/>
            <person name="French C."/>
            <person name="Gujja S."/>
            <person name="Hansen K."/>
            <person name="Keifenheim D."/>
            <person name="Levin J.Z."/>
            <person name="Mosher R.A."/>
            <person name="Mueller C.A."/>
            <person name="Pfiffner J."/>
            <person name="Priest M."/>
            <person name="Russ C."/>
            <person name="Smialowska A."/>
            <person name="Swoboda P."/>
            <person name="Sykes S.M."/>
            <person name="Vaughn M."/>
            <person name="Vengrova S."/>
            <person name="Yoder R."/>
            <person name="Zeng Q."/>
            <person name="Allshire R."/>
            <person name="Baulcombe D."/>
            <person name="Birren B.W."/>
            <person name="Brown W."/>
            <person name="Ekwall K."/>
            <person name="Kellis M."/>
            <person name="Leatherwood J."/>
            <person name="Levin H."/>
            <person name="Margalit H."/>
            <person name="Martienssen R."/>
            <person name="Nieduszynski C.A."/>
            <person name="Spatafora J.W."/>
            <person name="Friedman N."/>
            <person name="Dalgaard J.Z."/>
            <person name="Baumann P."/>
            <person name="Niki H."/>
            <person name="Regev A."/>
            <person name="Nusbaum C."/>
        </authorList>
    </citation>
    <scope>NUCLEOTIDE SEQUENCE [LARGE SCALE GENOMIC DNA]</scope>
    <source>
        <strain evidence="7">yFS286</strain>
    </source>
</reference>
<proteinExistence type="predicted"/>
<evidence type="ECO:0000256" key="3">
    <source>
        <dbReference type="ARBA" id="ARBA00023163"/>
    </source>
</evidence>
<dbReference type="AlphaFoldDB" id="S9QZP0"/>
<name>S9QZP0_SCHOY</name>
<feature type="region of interest" description="Disordered" evidence="5">
    <location>
        <begin position="108"/>
        <end position="139"/>
    </location>
</feature>
<protein>
    <submittedName>
        <fullName evidence="6">Transcription factor</fullName>
    </submittedName>
</protein>
<feature type="compositionally biased region" description="Polar residues" evidence="5">
    <location>
        <begin position="769"/>
        <end position="791"/>
    </location>
</feature>
<feature type="compositionally biased region" description="Basic and acidic residues" evidence="5">
    <location>
        <begin position="849"/>
        <end position="879"/>
    </location>
</feature>
<dbReference type="Pfam" id="PF08513">
    <property type="entry name" value="LisH"/>
    <property type="match status" value="1"/>
</dbReference>
<organism evidence="6 7">
    <name type="scientific">Schizosaccharomyces octosporus (strain yFS286)</name>
    <name type="common">Fission yeast</name>
    <name type="synonym">Octosporomyces octosporus</name>
    <dbReference type="NCBI Taxonomy" id="483514"/>
    <lineage>
        <taxon>Eukaryota</taxon>
        <taxon>Fungi</taxon>
        <taxon>Dikarya</taxon>
        <taxon>Ascomycota</taxon>
        <taxon>Taphrinomycotina</taxon>
        <taxon>Schizosaccharomycetes</taxon>
        <taxon>Schizosaccharomycetales</taxon>
        <taxon>Schizosaccharomycetaceae</taxon>
        <taxon>Schizosaccharomyces</taxon>
    </lineage>
</organism>
<feature type="region of interest" description="Disordered" evidence="5">
    <location>
        <begin position="59"/>
        <end position="87"/>
    </location>
</feature>
<feature type="compositionally biased region" description="Polar residues" evidence="5">
    <location>
        <begin position="812"/>
        <end position="843"/>
    </location>
</feature>
<gene>
    <name evidence="6" type="ORF">SOCG_03656</name>
</gene>
<evidence type="ECO:0000313" key="6">
    <source>
        <dbReference type="EMBL" id="EPX71720.1"/>
    </source>
</evidence>
<feature type="region of interest" description="Disordered" evidence="5">
    <location>
        <begin position="708"/>
        <end position="730"/>
    </location>
</feature>
<evidence type="ECO:0000256" key="2">
    <source>
        <dbReference type="ARBA" id="ARBA00023015"/>
    </source>
</evidence>
<evidence type="ECO:0000313" key="7">
    <source>
        <dbReference type="Proteomes" id="UP000016088"/>
    </source>
</evidence>